<dbReference type="GO" id="GO:0043799">
    <property type="term" value="F:glycine oxidase activity"/>
    <property type="evidence" value="ECO:0007669"/>
    <property type="project" value="UniProtKB-EC"/>
</dbReference>
<dbReference type="SUPFAM" id="SSF54373">
    <property type="entry name" value="FAD-linked reductases, C-terminal domain"/>
    <property type="match status" value="1"/>
</dbReference>
<feature type="binding site" evidence="9">
    <location>
        <begin position="608"/>
        <end position="609"/>
    </location>
    <ligand>
        <name>1-deoxy-D-xylulose 5-phosphate</name>
        <dbReference type="ChEBI" id="CHEBI:57792"/>
    </ligand>
</feature>
<dbReference type="PANTHER" id="PTHR34266">
    <property type="entry name" value="THIAZOLE SYNTHASE"/>
    <property type="match status" value="1"/>
</dbReference>
<dbReference type="EC" id="2.8.1.10" evidence="9"/>
<comment type="catalytic activity">
    <reaction evidence="8 9">
        <text>[ThiS sulfur-carrier protein]-C-terminal-Gly-aminoethanethioate + 2-iminoacetate + 1-deoxy-D-xylulose 5-phosphate = [ThiS sulfur-carrier protein]-C-terminal Gly-Gly + 2-[(2R,5Z)-2-carboxy-4-methylthiazol-5(2H)-ylidene]ethyl phosphate + 2 H2O + H(+)</text>
        <dbReference type="Rhea" id="RHEA:26297"/>
        <dbReference type="Rhea" id="RHEA-COMP:12909"/>
        <dbReference type="Rhea" id="RHEA-COMP:19908"/>
        <dbReference type="ChEBI" id="CHEBI:15377"/>
        <dbReference type="ChEBI" id="CHEBI:15378"/>
        <dbReference type="ChEBI" id="CHEBI:57792"/>
        <dbReference type="ChEBI" id="CHEBI:62899"/>
        <dbReference type="ChEBI" id="CHEBI:77846"/>
        <dbReference type="ChEBI" id="CHEBI:90778"/>
        <dbReference type="ChEBI" id="CHEBI:232372"/>
        <dbReference type="EC" id="2.8.1.10"/>
    </reaction>
</comment>
<evidence type="ECO:0000256" key="9">
    <source>
        <dbReference type="HAMAP-Rule" id="MF_00443"/>
    </source>
</evidence>
<organism evidence="13 14">
    <name type="scientific">Nostoc flagelliforme FACHB-838</name>
    <dbReference type="NCBI Taxonomy" id="2692904"/>
    <lineage>
        <taxon>Bacteria</taxon>
        <taxon>Bacillati</taxon>
        <taxon>Cyanobacteriota</taxon>
        <taxon>Cyanophyceae</taxon>
        <taxon>Nostocales</taxon>
        <taxon>Nostocaceae</taxon>
        <taxon>Nostoc</taxon>
    </lineage>
</organism>
<gene>
    <name evidence="13" type="primary">thiO</name>
    <name evidence="9" type="synonym">thiG</name>
    <name evidence="13" type="ORF">H6G97_03780</name>
</gene>
<dbReference type="InterPro" id="IPR012727">
    <property type="entry name" value="Gly_oxidase_ThiO"/>
</dbReference>
<comment type="function">
    <text evidence="1 9">Catalyzes the rearrangement of 1-deoxy-D-xylulose 5-phosphate (DXP) to produce the thiazole phosphate moiety of thiamine. Sulfur is provided by the thiocarboxylate moiety of the carrier protein ThiS. In vitro, sulfur can be provided by H(2)S.</text>
</comment>
<dbReference type="Gene3D" id="3.50.50.60">
    <property type="entry name" value="FAD/NAD(P)-binding domain"/>
    <property type="match status" value="1"/>
</dbReference>
<feature type="compositionally biased region" description="Low complexity" evidence="10">
    <location>
        <begin position="117"/>
        <end position="126"/>
    </location>
</feature>
<feature type="domain" description="FAD dependent oxidoreductase" evidence="11">
    <location>
        <begin position="5"/>
        <end position="356"/>
    </location>
</feature>
<comment type="subcellular location">
    <subcellularLocation>
        <location evidence="9">Cytoplasm</location>
    </subcellularLocation>
</comment>
<feature type="binding site" evidence="9">
    <location>
        <position position="582"/>
    </location>
    <ligand>
        <name>1-deoxy-D-xylulose 5-phosphate</name>
        <dbReference type="ChEBI" id="CHEBI:57792"/>
    </ligand>
</feature>
<dbReference type="Pfam" id="PF05690">
    <property type="entry name" value="ThiG"/>
    <property type="match status" value="1"/>
</dbReference>
<dbReference type="InterPro" id="IPR033983">
    <property type="entry name" value="Thiazole_synthase_ThiG"/>
</dbReference>
<evidence type="ECO:0000256" key="1">
    <source>
        <dbReference type="ARBA" id="ARBA00002834"/>
    </source>
</evidence>
<keyword evidence="6 9" id="KW-0704">Schiff base</keyword>
<evidence type="ECO:0000259" key="12">
    <source>
        <dbReference type="Pfam" id="PF05690"/>
    </source>
</evidence>
<feature type="region of interest" description="Disordered" evidence="10">
    <location>
        <begin position="376"/>
        <end position="402"/>
    </location>
</feature>
<dbReference type="Proteomes" id="UP000623440">
    <property type="component" value="Unassembled WGS sequence"/>
</dbReference>
<keyword evidence="3 9" id="KW-0808">Transferase</keyword>
<comment type="similarity">
    <text evidence="9">Belongs to the ThiG family.</text>
</comment>
<dbReference type="Gene3D" id="3.20.20.70">
    <property type="entry name" value="Aldolase class I"/>
    <property type="match status" value="1"/>
</dbReference>
<dbReference type="Gene3D" id="3.30.9.10">
    <property type="entry name" value="D-Amino Acid Oxidase, subunit A, domain 2"/>
    <property type="match status" value="1"/>
</dbReference>
<evidence type="ECO:0000256" key="4">
    <source>
        <dbReference type="ARBA" id="ARBA00022977"/>
    </source>
</evidence>
<sequence>MTSETVIIGGGVIGLAIAIELQLRGAHVTVLCRDFQAAATHAAAGMLAPDAENISNQAMRSLCWRSRALYPDWTRKLEELTGLNTGYRPCGILAPVFEEAGEQGVGKAGGAGGARGAGEVNSSSSPSSPAYWLNKEAIHQYQPGLGAEVVGGWWYPEDAQVDNKALAHVLRTAAESVGVELKDGITVEAFLQQQGQVVGVQTNAGMIRAAHYVLASGAWSNELLPLPVLPRKGQMLSVRIPEFVPELPLKRVLFGQNIYIVPRRDRLVFGATSEDVGFIPGNTPEGIQKLLQAAIRLYPQLKHYPIQEFWWGFRPTTPDELPILGTSHCQNLTFATGHYRNGILLAPVTAALIADLILEQKSDPLLADFHYSRFQSKPSTSTPMLTNSANFSNGHQPAISPQHSPVQTRLIASLPTQDSPLIIAGKTFQSRLMTGTGKYRSVEEMQQSIAASDCQIVTVAVRRVQTKAPGHEGLAEALDWTKIWMLPNTAGCQTAEEAIRVARLGREMAKLLGQEDNNFIKLEVIPDLKYLLPDPIGTLQAAEQLVKEGFAVLPYINADPMLAKRLEEVGCATVMPLASPIGSGQGLKTTANIQIIIENAGVPVVVDAGIGSPSEAAQAMELGADALLINSAIALSPNPAAMARAMNLATVAGRLAYLAGRMPIKDYASPSSPLTGTITS</sequence>
<comment type="caution">
    <text evidence="13">The sequence shown here is derived from an EMBL/GenBank/DDBJ whole genome shotgun (WGS) entry which is preliminary data.</text>
</comment>
<dbReference type="RefSeq" id="WP_190939363.1">
    <property type="nucleotide sequence ID" value="NZ_JACJSI010000004.1"/>
</dbReference>
<evidence type="ECO:0000256" key="7">
    <source>
        <dbReference type="ARBA" id="ARBA00049872"/>
    </source>
</evidence>
<dbReference type="InterPro" id="IPR036188">
    <property type="entry name" value="FAD/NAD-bd_sf"/>
</dbReference>
<feature type="compositionally biased region" description="Gly residues" evidence="10">
    <location>
        <begin position="105"/>
        <end position="116"/>
    </location>
</feature>
<evidence type="ECO:0000256" key="5">
    <source>
        <dbReference type="ARBA" id="ARBA00023002"/>
    </source>
</evidence>
<dbReference type="SUPFAM" id="SSF51905">
    <property type="entry name" value="FAD/NAD(P)-binding domain"/>
    <property type="match status" value="1"/>
</dbReference>
<name>A0ABR8DGU2_9NOSO</name>
<feature type="active site" description="Schiff-base intermediate with DXP" evidence="9">
    <location>
        <position position="521"/>
    </location>
</feature>
<dbReference type="InterPro" id="IPR008867">
    <property type="entry name" value="ThiG"/>
</dbReference>
<accession>A0ABR8DGU2</accession>
<comment type="subunit">
    <text evidence="9">Homotetramer. Forms heterodimers with either ThiH or ThiS.</text>
</comment>
<comment type="pathway">
    <text evidence="2 9">Cofactor biosynthesis; thiamine diphosphate biosynthesis.</text>
</comment>
<dbReference type="Pfam" id="PF01266">
    <property type="entry name" value="DAO"/>
    <property type="match status" value="1"/>
</dbReference>
<dbReference type="NCBIfam" id="TIGR02352">
    <property type="entry name" value="thiamin_ThiO"/>
    <property type="match status" value="1"/>
</dbReference>
<keyword evidence="9" id="KW-0963">Cytoplasm</keyword>
<evidence type="ECO:0000313" key="14">
    <source>
        <dbReference type="Proteomes" id="UP000623440"/>
    </source>
</evidence>
<keyword evidence="5 13" id="KW-0560">Oxidoreductase</keyword>
<evidence type="ECO:0000259" key="11">
    <source>
        <dbReference type="Pfam" id="PF01266"/>
    </source>
</evidence>
<comment type="catalytic activity">
    <reaction evidence="7">
        <text>glycine + O2 + H2O = glyoxylate + H2O2 + NH4(+)</text>
        <dbReference type="Rhea" id="RHEA:11532"/>
        <dbReference type="ChEBI" id="CHEBI:15377"/>
        <dbReference type="ChEBI" id="CHEBI:15379"/>
        <dbReference type="ChEBI" id="CHEBI:16240"/>
        <dbReference type="ChEBI" id="CHEBI:28938"/>
        <dbReference type="ChEBI" id="CHEBI:36655"/>
        <dbReference type="ChEBI" id="CHEBI:57305"/>
        <dbReference type="EC" id="1.4.3.19"/>
    </reaction>
</comment>
<protein>
    <recommendedName>
        <fullName evidence="9">Thiazole synthase</fullName>
        <ecNumber evidence="9">2.8.1.10</ecNumber>
    </recommendedName>
</protein>
<dbReference type="InterPro" id="IPR006076">
    <property type="entry name" value="FAD-dep_OxRdtase"/>
</dbReference>
<evidence type="ECO:0000256" key="8">
    <source>
        <dbReference type="ARBA" id="ARBA00049897"/>
    </source>
</evidence>
<proteinExistence type="inferred from homology"/>
<dbReference type="InterPro" id="IPR013785">
    <property type="entry name" value="Aldolase_TIM"/>
</dbReference>
<dbReference type="EMBL" id="JACJSI010000004">
    <property type="protein sequence ID" value="MBD2528729.1"/>
    <property type="molecule type" value="Genomic_DNA"/>
</dbReference>
<dbReference type="HAMAP" id="MF_00443">
    <property type="entry name" value="ThiG"/>
    <property type="match status" value="1"/>
</dbReference>
<evidence type="ECO:0000256" key="2">
    <source>
        <dbReference type="ARBA" id="ARBA00004948"/>
    </source>
</evidence>
<feature type="binding site" evidence="9">
    <location>
        <begin position="630"/>
        <end position="631"/>
    </location>
    <ligand>
        <name>1-deoxy-D-xylulose 5-phosphate</name>
        <dbReference type="ChEBI" id="CHEBI:57792"/>
    </ligand>
</feature>
<feature type="domain" description="Thiazole synthase ThiG" evidence="12">
    <location>
        <begin position="423"/>
        <end position="673"/>
    </location>
</feature>
<reference evidence="13 14" key="1">
    <citation type="journal article" date="2020" name="ISME J.">
        <title>Comparative genomics reveals insights into cyanobacterial evolution and habitat adaptation.</title>
        <authorList>
            <person name="Chen M.Y."/>
            <person name="Teng W.K."/>
            <person name="Zhao L."/>
            <person name="Hu C.X."/>
            <person name="Zhou Y.K."/>
            <person name="Han B.P."/>
            <person name="Song L.R."/>
            <person name="Shu W.S."/>
        </authorList>
    </citation>
    <scope>NUCLEOTIDE SEQUENCE [LARGE SCALE GENOMIC DNA]</scope>
    <source>
        <strain evidence="13 14">FACHB-838</strain>
    </source>
</reference>
<feature type="region of interest" description="Disordered" evidence="10">
    <location>
        <begin position="105"/>
        <end position="126"/>
    </location>
</feature>
<dbReference type="SUPFAM" id="SSF110399">
    <property type="entry name" value="ThiG-like"/>
    <property type="match status" value="1"/>
</dbReference>
<evidence type="ECO:0000256" key="6">
    <source>
        <dbReference type="ARBA" id="ARBA00023270"/>
    </source>
</evidence>
<dbReference type="PANTHER" id="PTHR34266:SF2">
    <property type="entry name" value="THIAZOLE SYNTHASE"/>
    <property type="match status" value="1"/>
</dbReference>
<keyword evidence="4 9" id="KW-0784">Thiamine biosynthesis</keyword>
<dbReference type="CDD" id="cd04728">
    <property type="entry name" value="ThiG"/>
    <property type="match status" value="1"/>
</dbReference>
<evidence type="ECO:0000256" key="10">
    <source>
        <dbReference type="SAM" id="MobiDB-lite"/>
    </source>
</evidence>
<keyword evidence="14" id="KW-1185">Reference proteome</keyword>
<evidence type="ECO:0000313" key="13">
    <source>
        <dbReference type="EMBL" id="MBD2528729.1"/>
    </source>
</evidence>
<evidence type="ECO:0000256" key="3">
    <source>
        <dbReference type="ARBA" id="ARBA00022679"/>
    </source>
</evidence>